<dbReference type="Proteomes" id="UP001163823">
    <property type="component" value="Chromosome 8"/>
</dbReference>
<keyword evidence="3" id="KW-1185">Reference proteome</keyword>
<sequence>MQRFRRLFKCNCKHRISETHFISFLFLFLLSTINSYLSFSSKFSYVPNQMLPNLDLVILALLHASFIAFTLHIIIFIILIALLFAFFIALLSVFIFDLNQFSSLVSPYFEILKDDLQLGMVLILLQLINQAVRIGLTSKPWFERKVSEFKLNARHFISHVHGLKTAKLSLVNWL</sequence>
<keyword evidence="1" id="KW-1133">Transmembrane helix</keyword>
<feature type="transmembrane region" description="Helical" evidence="1">
    <location>
        <begin position="21"/>
        <end position="39"/>
    </location>
</feature>
<feature type="transmembrane region" description="Helical" evidence="1">
    <location>
        <begin position="76"/>
        <end position="96"/>
    </location>
</feature>
<dbReference type="EMBL" id="JARAOO010000008">
    <property type="protein sequence ID" value="KAJ7958571.1"/>
    <property type="molecule type" value="Genomic_DNA"/>
</dbReference>
<evidence type="ECO:0000256" key="1">
    <source>
        <dbReference type="SAM" id="Phobius"/>
    </source>
</evidence>
<dbReference type="KEGG" id="qsa:O6P43_019282"/>
<evidence type="ECO:0000313" key="2">
    <source>
        <dbReference type="EMBL" id="KAJ7958571.1"/>
    </source>
</evidence>
<reference evidence="2" key="1">
    <citation type="journal article" date="2023" name="Science">
        <title>Elucidation of the pathway for biosynthesis of saponin adjuvants from the soapbark tree.</title>
        <authorList>
            <person name="Reed J."/>
            <person name="Orme A."/>
            <person name="El-Demerdash A."/>
            <person name="Owen C."/>
            <person name="Martin L.B.B."/>
            <person name="Misra R.C."/>
            <person name="Kikuchi S."/>
            <person name="Rejzek M."/>
            <person name="Martin A.C."/>
            <person name="Harkess A."/>
            <person name="Leebens-Mack J."/>
            <person name="Louveau T."/>
            <person name="Stephenson M.J."/>
            <person name="Osbourn A."/>
        </authorList>
    </citation>
    <scope>NUCLEOTIDE SEQUENCE</scope>
    <source>
        <strain evidence="2">S10</strain>
    </source>
</reference>
<comment type="caution">
    <text evidence="2">The sequence shown here is derived from an EMBL/GenBank/DDBJ whole genome shotgun (WGS) entry which is preliminary data.</text>
</comment>
<keyword evidence="1" id="KW-0812">Transmembrane</keyword>
<organism evidence="2 3">
    <name type="scientific">Quillaja saponaria</name>
    <name type="common">Soap bark tree</name>
    <dbReference type="NCBI Taxonomy" id="32244"/>
    <lineage>
        <taxon>Eukaryota</taxon>
        <taxon>Viridiplantae</taxon>
        <taxon>Streptophyta</taxon>
        <taxon>Embryophyta</taxon>
        <taxon>Tracheophyta</taxon>
        <taxon>Spermatophyta</taxon>
        <taxon>Magnoliopsida</taxon>
        <taxon>eudicotyledons</taxon>
        <taxon>Gunneridae</taxon>
        <taxon>Pentapetalae</taxon>
        <taxon>rosids</taxon>
        <taxon>fabids</taxon>
        <taxon>Fabales</taxon>
        <taxon>Quillajaceae</taxon>
        <taxon>Quillaja</taxon>
    </lineage>
</organism>
<evidence type="ECO:0000313" key="3">
    <source>
        <dbReference type="Proteomes" id="UP001163823"/>
    </source>
</evidence>
<protein>
    <submittedName>
        <fullName evidence="2">Protein Tat like</fullName>
    </submittedName>
</protein>
<proteinExistence type="predicted"/>
<feature type="transmembrane region" description="Helical" evidence="1">
    <location>
        <begin position="116"/>
        <end position="136"/>
    </location>
</feature>
<name>A0AAD7PK42_QUISA</name>
<gene>
    <name evidence="2" type="ORF">O6P43_019282</name>
</gene>
<accession>A0AAD7PK42</accession>
<dbReference type="AlphaFoldDB" id="A0AAD7PK42"/>
<keyword evidence="1" id="KW-0472">Membrane</keyword>
<feature type="transmembrane region" description="Helical" evidence="1">
    <location>
        <begin position="51"/>
        <end position="69"/>
    </location>
</feature>